<sequence length="140" mass="16233">MIHLEHLNLVVRNIPKALTFYQAIFPHWQVRGGGKSTWYGVERNWVHFGDDYQYLTFNDDGNADNRDLSGHQVGLAHFAYATDDLDGVISRLQAAGYEIAKPGMDDPYRRNVYFIDPDGYEVEFVEYLTDIPALRNRYDQ</sequence>
<dbReference type="Gene3D" id="3.10.180.10">
    <property type="entry name" value="2,3-Dihydroxybiphenyl 1,2-Dioxygenase, domain 1"/>
    <property type="match status" value="1"/>
</dbReference>
<dbReference type="CDD" id="cd06587">
    <property type="entry name" value="VOC"/>
    <property type="match status" value="1"/>
</dbReference>
<dbReference type="EMBL" id="JAPMLD010000001">
    <property type="protein sequence ID" value="MDW4823019.1"/>
    <property type="molecule type" value="Genomic_DNA"/>
</dbReference>
<evidence type="ECO:0000259" key="1">
    <source>
        <dbReference type="PROSITE" id="PS51819"/>
    </source>
</evidence>
<feature type="domain" description="VOC" evidence="1">
    <location>
        <begin position="3"/>
        <end position="127"/>
    </location>
</feature>
<comment type="caution">
    <text evidence="2">The sequence shown here is derived from an EMBL/GenBank/DDBJ whole genome shotgun (WGS) entry which is preliminary data.</text>
</comment>
<evidence type="ECO:0000313" key="2">
    <source>
        <dbReference type="EMBL" id="MDR8524937.1"/>
    </source>
</evidence>
<dbReference type="Proteomes" id="UP001271263">
    <property type="component" value="Unassembled WGS sequence"/>
</dbReference>
<reference evidence="3 5" key="1">
    <citation type="journal article" date="2022" name="bioRxiv">
        <title>Prophages regulate Shewanella fidelis 3313 motility and biofilm formation: implications for gut colonization dynamics in Ciona robusta.</title>
        <authorList>
            <person name="Natarajan O."/>
            <person name="Gibboney S.L."/>
            <person name="Young M.N."/>
            <person name="Lim S.J."/>
            <person name="Pluta N."/>
            <person name="Atkinson C.G."/>
            <person name="Leigh B.A."/>
            <person name="Liberti A."/>
            <person name="Kees E.D."/>
            <person name="Breitbart M."/>
            <person name="Gralnick J.A."/>
            <person name="Dishaw L.J."/>
        </authorList>
    </citation>
    <scope>NUCLEOTIDE SEQUENCE [LARGE SCALE GENOMIC DNA]</scope>
    <source>
        <strain evidence="3 5">JG4066</strain>
    </source>
</reference>
<dbReference type="SUPFAM" id="SSF54593">
    <property type="entry name" value="Glyoxalase/Bleomycin resistance protein/Dihydroxybiphenyl dioxygenase"/>
    <property type="match status" value="1"/>
</dbReference>
<organism evidence="2 4">
    <name type="scientific">Shewanella fidelis</name>
    <dbReference type="NCBI Taxonomy" id="173509"/>
    <lineage>
        <taxon>Bacteria</taxon>
        <taxon>Pseudomonadati</taxon>
        <taxon>Pseudomonadota</taxon>
        <taxon>Gammaproteobacteria</taxon>
        <taxon>Alteromonadales</taxon>
        <taxon>Shewanellaceae</taxon>
        <taxon>Shewanella</taxon>
    </lineage>
</organism>
<dbReference type="InterPro" id="IPR037523">
    <property type="entry name" value="VOC_core"/>
</dbReference>
<dbReference type="InterPro" id="IPR004360">
    <property type="entry name" value="Glyas_Fos-R_dOase_dom"/>
</dbReference>
<dbReference type="InterPro" id="IPR029068">
    <property type="entry name" value="Glyas_Bleomycin-R_OHBP_Dase"/>
</dbReference>
<evidence type="ECO:0000313" key="3">
    <source>
        <dbReference type="EMBL" id="MDW4823019.1"/>
    </source>
</evidence>
<dbReference type="Proteomes" id="UP001259340">
    <property type="component" value="Unassembled WGS sequence"/>
</dbReference>
<accession>A0AAW8NQH7</accession>
<keyword evidence="5" id="KW-1185">Reference proteome</keyword>
<evidence type="ECO:0000313" key="4">
    <source>
        <dbReference type="Proteomes" id="UP001259340"/>
    </source>
</evidence>
<evidence type="ECO:0000313" key="5">
    <source>
        <dbReference type="Proteomes" id="UP001271263"/>
    </source>
</evidence>
<gene>
    <name evidence="2" type="ORF">OS133_15050</name>
    <name evidence="3" type="ORF">OS134_02910</name>
</gene>
<proteinExistence type="predicted"/>
<name>A0AAW8NQH7_9GAMM</name>
<dbReference type="AlphaFoldDB" id="A0AAW8NQH7"/>
<dbReference type="PROSITE" id="PS51819">
    <property type="entry name" value="VOC"/>
    <property type="match status" value="1"/>
</dbReference>
<dbReference type="RefSeq" id="WP_310655304.1">
    <property type="nucleotide sequence ID" value="NZ_JAPMLA010000002.1"/>
</dbReference>
<reference evidence="2" key="2">
    <citation type="submission" date="2022-11" db="EMBL/GenBank/DDBJ databases">
        <title>Prophages regulate Shewanella fidelis motility and biofilm formation: implications for gut colonization dynamics in Ciona robusta.</title>
        <authorList>
            <person name="Natarajan O."/>
            <person name="Gibboney S.L."/>
            <person name="Young M.N."/>
            <person name="Lim S.J."/>
            <person name="Pluta N."/>
            <person name="Atkinson C.G.F."/>
            <person name="Leigh B.A."/>
            <person name="Liberti A."/>
            <person name="Kees E."/>
            <person name="Breitbart M."/>
            <person name="Gralnick J."/>
            <person name="Dishaw L.J."/>
        </authorList>
    </citation>
    <scope>NUCLEOTIDE SEQUENCE</scope>
    <source>
        <strain evidence="2">3313</strain>
    </source>
</reference>
<protein>
    <submittedName>
        <fullName evidence="2">VOC family protein</fullName>
    </submittedName>
</protein>
<dbReference type="EMBL" id="JAPMLE010000001">
    <property type="protein sequence ID" value="MDR8524937.1"/>
    <property type="molecule type" value="Genomic_DNA"/>
</dbReference>
<dbReference type="Pfam" id="PF00903">
    <property type="entry name" value="Glyoxalase"/>
    <property type="match status" value="1"/>
</dbReference>